<gene>
    <name evidence="1" type="ORF">AMLFYP55_01837</name>
</gene>
<sequence>MKMKRKLALVLAKAFSGKSVPEKKREKEARASRKLEAWLKASRMRSF</sequence>
<name>A0A6N2RYX0_9BACT</name>
<dbReference type="EMBL" id="CACRSS010000002">
    <property type="protein sequence ID" value="VYS84935.1"/>
    <property type="molecule type" value="Genomic_DNA"/>
</dbReference>
<reference evidence="1" key="1">
    <citation type="submission" date="2019-11" db="EMBL/GenBank/DDBJ databases">
        <authorList>
            <person name="Feng L."/>
        </authorList>
    </citation>
    <scope>NUCLEOTIDE SEQUENCE</scope>
    <source>
        <strain evidence="1">AMuciniphilaLFYP55</strain>
    </source>
</reference>
<dbReference type="AlphaFoldDB" id="A0A6N2RYX0"/>
<proteinExistence type="predicted"/>
<organism evidence="1">
    <name type="scientific">Akkermansia muciniphila</name>
    <dbReference type="NCBI Taxonomy" id="239935"/>
    <lineage>
        <taxon>Bacteria</taxon>
        <taxon>Pseudomonadati</taxon>
        <taxon>Verrucomicrobiota</taxon>
        <taxon>Verrucomicrobiia</taxon>
        <taxon>Verrucomicrobiales</taxon>
        <taxon>Akkermansiaceae</taxon>
        <taxon>Akkermansia</taxon>
    </lineage>
</organism>
<protein>
    <submittedName>
        <fullName evidence="1">Uncharacterized protein</fullName>
    </submittedName>
</protein>
<evidence type="ECO:0000313" key="1">
    <source>
        <dbReference type="EMBL" id="VYS84935.1"/>
    </source>
</evidence>
<accession>A0A6N2RYX0</accession>